<dbReference type="EMBL" id="RCZM01000003">
    <property type="protein sequence ID" value="TPG17048.1"/>
    <property type="molecule type" value="Genomic_DNA"/>
</dbReference>
<dbReference type="SUPFAM" id="SSF46689">
    <property type="entry name" value="Homeodomain-like"/>
    <property type="match status" value="1"/>
</dbReference>
<evidence type="ECO:0000256" key="1">
    <source>
        <dbReference type="SAM" id="MobiDB-lite"/>
    </source>
</evidence>
<evidence type="ECO:0000313" key="2">
    <source>
        <dbReference type="EMBL" id="TPG17048.1"/>
    </source>
</evidence>
<dbReference type="InterPro" id="IPR036388">
    <property type="entry name" value="WH-like_DNA-bd_sf"/>
</dbReference>
<name>A0A502CVV3_9MICO</name>
<sequence length="255" mass="27690">MTGRRRGGSPAASEPLRYRIGAHRPKMTGGSGGSGHTPTQREEDSMYTTRLAAALSGATVRQLAYWRRDTGTGPLLTPEYGTSPRALYSYRDVVALRICVRLRKETSLQRVRRSVAHLHQVAPDLHLASHQLKSAGPTIVWLTEDGDYIDTVERPGHMGIRVVMEEVLRAFTTADGRKVPDLRTPARGLSIDDEVRGGYPVVAGTRIPYDTIASLAQDGLGAAEIIDLYPSVTRDGIRGALDLAELVGLPEPQSA</sequence>
<proteinExistence type="predicted"/>
<dbReference type="Pfam" id="PF04255">
    <property type="entry name" value="DUF433"/>
    <property type="match status" value="1"/>
</dbReference>
<reference evidence="2 3" key="1">
    <citation type="journal article" date="2019" name="Environ. Microbiol.">
        <title>Species interactions and distinct microbial communities in high Arctic permafrost affected cryosols are associated with the CH4 and CO2 gas fluxes.</title>
        <authorList>
            <person name="Altshuler I."/>
            <person name="Hamel J."/>
            <person name="Turney S."/>
            <person name="Magnuson E."/>
            <person name="Levesque R."/>
            <person name="Greer C."/>
            <person name="Whyte L.G."/>
        </authorList>
    </citation>
    <scope>NUCLEOTIDE SEQUENCE [LARGE SCALE GENOMIC DNA]</scope>
    <source>
        <strain evidence="2 3">S9.3A</strain>
    </source>
</reference>
<dbReference type="OrthoDB" id="5147072at2"/>
<dbReference type="InterPro" id="IPR007367">
    <property type="entry name" value="DUF433"/>
</dbReference>
<organism evidence="2 3">
    <name type="scientific">Pedococcus bigeumensis</name>
    <dbReference type="NCBI Taxonomy" id="433644"/>
    <lineage>
        <taxon>Bacteria</taxon>
        <taxon>Bacillati</taxon>
        <taxon>Actinomycetota</taxon>
        <taxon>Actinomycetes</taxon>
        <taxon>Micrococcales</taxon>
        <taxon>Intrasporangiaceae</taxon>
        <taxon>Pedococcus</taxon>
    </lineage>
</organism>
<evidence type="ECO:0000313" key="3">
    <source>
        <dbReference type="Proteomes" id="UP000317722"/>
    </source>
</evidence>
<comment type="caution">
    <text evidence="2">The sequence shown here is derived from an EMBL/GenBank/DDBJ whole genome shotgun (WGS) entry which is preliminary data.</text>
</comment>
<dbReference type="InterPro" id="IPR009057">
    <property type="entry name" value="Homeodomain-like_sf"/>
</dbReference>
<gene>
    <name evidence="2" type="ORF">EAH86_09740</name>
</gene>
<feature type="region of interest" description="Disordered" evidence="1">
    <location>
        <begin position="1"/>
        <end position="44"/>
    </location>
</feature>
<dbReference type="AlphaFoldDB" id="A0A502CVV3"/>
<protein>
    <submittedName>
        <fullName evidence="2">DUF433 domain-containing protein</fullName>
    </submittedName>
</protein>
<keyword evidence="3" id="KW-1185">Reference proteome</keyword>
<dbReference type="Gene3D" id="1.10.1660.10">
    <property type="match status" value="1"/>
</dbReference>
<accession>A0A502CVV3</accession>
<dbReference type="Proteomes" id="UP000317722">
    <property type="component" value="Unassembled WGS sequence"/>
</dbReference>
<dbReference type="Gene3D" id="1.10.10.10">
    <property type="entry name" value="Winged helix-like DNA-binding domain superfamily/Winged helix DNA-binding domain"/>
    <property type="match status" value="1"/>
</dbReference>